<dbReference type="InterPro" id="IPR001851">
    <property type="entry name" value="ABC_transp_permease"/>
</dbReference>
<evidence type="ECO:0000256" key="6">
    <source>
        <dbReference type="SAM" id="Phobius"/>
    </source>
</evidence>
<evidence type="ECO:0000313" key="7">
    <source>
        <dbReference type="EMBL" id="OSS42451.1"/>
    </source>
</evidence>
<dbReference type="PANTHER" id="PTHR30482:SF20">
    <property type="entry name" value="HIGH-AFFINITY BRANCHED-CHAIN AMINO ACID TRANSPORT SYSTEM PERMEASE PROTEIN LIVM"/>
    <property type="match status" value="1"/>
</dbReference>
<accession>A0A1X4XY34</accession>
<dbReference type="AlphaFoldDB" id="A0A1X4XY34"/>
<gene>
    <name evidence="7" type="ORF">DESAMIL20_2004</name>
</gene>
<protein>
    <submittedName>
        <fullName evidence="7">Branched-chain amino acid transport system permease protein LivM</fullName>
    </submittedName>
</protein>
<feature type="transmembrane region" description="Helical" evidence="6">
    <location>
        <begin position="277"/>
        <end position="302"/>
    </location>
</feature>
<reference evidence="7 8" key="1">
    <citation type="journal article" date="2017" name="Front. Microbiol.">
        <title>Genome Sequence of Desulfurella amilsii Strain TR1 and Comparative Genomics of Desulfurellaceae Family.</title>
        <authorList>
            <person name="Florentino A.P."/>
            <person name="Stams A.J."/>
            <person name="Sanchez-Andrea I."/>
        </authorList>
    </citation>
    <scope>NUCLEOTIDE SEQUENCE [LARGE SCALE GENOMIC DNA]</scope>
    <source>
        <strain evidence="7 8">TR1</strain>
    </source>
</reference>
<keyword evidence="8" id="KW-1185">Reference proteome</keyword>
<evidence type="ECO:0000256" key="5">
    <source>
        <dbReference type="ARBA" id="ARBA00023136"/>
    </source>
</evidence>
<comment type="subcellular location">
    <subcellularLocation>
        <location evidence="1">Cell membrane</location>
        <topology evidence="1">Multi-pass membrane protein</topology>
    </subcellularLocation>
</comment>
<feature type="transmembrane region" description="Helical" evidence="6">
    <location>
        <begin position="230"/>
        <end position="247"/>
    </location>
</feature>
<dbReference type="RefSeq" id="WP_086034699.1">
    <property type="nucleotide sequence ID" value="NZ_MDSU01000018.1"/>
</dbReference>
<organism evidence="7 8">
    <name type="scientific">Desulfurella amilsii</name>
    <dbReference type="NCBI Taxonomy" id="1562698"/>
    <lineage>
        <taxon>Bacteria</taxon>
        <taxon>Pseudomonadati</taxon>
        <taxon>Campylobacterota</taxon>
        <taxon>Desulfurellia</taxon>
        <taxon>Desulfurellales</taxon>
        <taxon>Desulfurellaceae</taxon>
        <taxon>Desulfurella</taxon>
    </lineage>
</organism>
<evidence type="ECO:0000256" key="1">
    <source>
        <dbReference type="ARBA" id="ARBA00004651"/>
    </source>
</evidence>
<dbReference type="PANTHER" id="PTHR30482">
    <property type="entry name" value="HIGH-AFFINITY BRANCHED-CHAIN AMINO ACID TRANSPORT SYSTEM PERMEASE"/>
    <property type="match status" value="1"/>
</dbReference>
<evidence type="ECO:0000256" key="2">
    <source>
        <dbReference type="ARBA" id="ARBA00022475"/>
    </source>
</evidence>
<keyword evidence="5 6" id="KW-0472">Membrane</keyword>
<feature type="transmembrane region" description="Helical" evidence="6">
    <location>
        <begin position="116"/>
        <end position="136"/>
    </location>
</feature>
<dbReference type="GO" id="GO:0005886">
    <property type="term" value="C:plasma membrane"/>
    <property type="evidence" value="ECO:0007669"/>
    <property type="project" value="UniProtKB-SubCell"/>
</dbReference>
<keyword evidence="4 6" id="KW-1133">Transmembrane helix</keyword>
<proteinExistence type="predicted"/>
<keyword evidence="2" id="KW-1003">Cell membrane</keyword>
<feature type="transmembrane region" description="Helical" evidence="6">
    <location>
        <begin position="254"/>
        <end position="271"/>
    </location>
</feature>
<feature type="transmembrane region" description="Helical" evidence="6">
    <location>
        <begin position="33"/>
        <end position="51"/>
    </location>
</feature>
<name>A0A1X4XY34_9BACT</name>
<dbReference type="GO" id="GO:0015658">
    <property type="term" value="F:branched-chain amino acid transmembrane transporter activity"/>
    <property type="evidence" value="ECO:0007669"/>
    <property type="project" value="InterPro"/>
</dbReference>
<dbReference type="CDD" id="cd06581">
    <property type="entry name" value="TM_PBP1_LivM_like"/>
    <property type="match status" value="1"/>
</dbReference>
<evidence type="ECO:0000256" key="3">
    <source>
        <dbReference type="ARBA" id="ARBA00022692"/>
    </source>
</evidence>
<comment type="caution">
    <text evidence="7">The sequence shown here is derived from an EMBL/GenBank/DDBJ whole genome shotgun (WGS) entry which is preliminary data.</text>
</comment>
<dbReference type="EMBL" id="MDSU01000018">
    <property type="protein sequence ID" value="OSS42451.1"/>
    <property type="molecule type" value="Genomic_DNA"/>
</dbReference>
<evidence type="ECO:0000313" key="8">
    <source>
        <dbReference type="Proteomes" id="UP000194141"/>
    </source>
</evidence>
<feature type="transmembrane region" description="Helical" evidence="6">
    <location>
        <begin position="58"/>
        <end position="76"/>
    </location>
</feature>
<feature type="transmembrane region" description="Helical" evidence="6">
    <location>
        <begin position="156"/>
        <end position="174"/>
    </location>
</feature>
<sequence>MANVLKDRVTLIGLVIFLILIFVPQIFSPYVVGTFTIALYFAVFVMSWDLLFGYSGEVNFGPTFQIGIGAYTAAILNINTQLPLSVCIALGAVAAVAAGLFLVAPALRLRGPYFGLITLVSVLLLEQFVTIFAQYTGGEIGLSVPGIISVSSKTNFYFALLFCAFSATVLLVIAKSPIGLILQASAQDPTEAESLGFNITKYKVLAFAISALFSGLSGALLVFYLGTASVSLVVSIAVVLQIIISAIIGGRRTIIGPILGAFFIILLREWLQPLGQLNYVVVSIMGLIVLLFLPNGIISLFLRKN</sequence>
<feature type="transmembrane region" description="Helical" evidence="6">
    <location>
        <begin position="204"/>
        <end position="224"/>
    </location>
</feature>
<dbReference type="STRING" id="1562698.DESAMIL20_2004"/>
<feature type="transmembrane region" description="Helical" evidence="6">
    <location>
        <begin position="9"/>
        <end position="27"/>
    </location>
</feature>
<feature type="transmembrane region" description="Helical" evidence="6">
    <location>
        <begin position="82"/>
        <end position="104"/>
    </location>
</feature>
<dbReference type="OrthoDB" id="9780757at2"/>
<keyword evidence="3 6" id="KW-0812">Transmembrane</keyword>
<evidence type="ECO:0000256" key="4">
    <source>
        <dbReference type="ARBA" id="ARBA00022989"/>
    </source>
</evidence>
<dbReference type="Pfam" id="PF02653">
    <property type="entry name" value="BPD_transp_2"/>
    <property type="match status" value="1"/>
</dbReference>
<dbReference type="InterPro" id="IPR043428">
    <property type="entry name" value="LivM-like"/>
</dbReference>
<dbReference type="Proteomes" id="UP000194141">
    <property type="component" value="Unassembled WGS sequence"/>
</dbReference>